<gene>
    <name evidence="1" type="ORF">BRAFLDRAFT_87452</name>
</gene>
<reference evidence="1" key="1">
    <citation type="journal article" date="2008" name="Nature">
        <title>The amphioxus genome and the evolution of the chordate karyotype.</title>
        <authorList>
            <consortium name="US DOE Joint Genome Institute (JGI-PGF)"/>
            <person name="Putnam N.H."/>
            <person name="Butts T."/>
            <person name="Ferrier D.E.K."/>
            <person name="Furlong R.F."/>
            <person name="Hellsten U."/>
            <person name="Kawashima T."/>
            <person name="Robinson-Rechavi M."/>
            <person name="Shoguchi E."/>
            <person name="Terry A."/>
            <person name="Yu J.-K."/>
            <person name="Benito-Gutierrez E.L."/>
            <person name="Dubchak I."/>
            <person name="Garcia-Fernandez J."/>
            <person name="Gibson-Brown J.J."/>
            <person name="Grigoriev I.V."/>
            <person name="Horton A.C."/>
            <person name="de Jong P.J."/>
            <person name="Jurka J."/>
            <person name="Kapitonov V.V."/>
            <person name="Kohara Y."/>
            <person name="Kuroki Y."/>
            <person name="Lindquist E."/>
            <person name="Lucas S."/>
            <person name="Osoegawa K."/>
            <person name="Pennacchio L.A."/>
            <person name="Salamov A.A."/>
            <person name="Satou Y."/>
            <person name="Sauka-Spengler T."/>
            <person name="Schmutz J."/>
            <person name="Shin-I T."/>
            <person name="Toyoda A."/>
            <person name="Bronner-Fraser M."/>
            <person name="Fujiyama A."/>
            <person name="Holland L.Z."/>
            <person name="Holland P.W.H."/>
            <person name="Satoh N."/>
            <person name="Rokhsar D.S."/>
        </authorList>
    </citation>
    <scope>NUCLEOTIDE SEQUENCE [LARGE SCALE GENOMIC DNA]</scope>
    <source>
        <strain evidence="1">S238N-H82</strain>
        <tissue evidence="1">Testes</tissue>
    </source>
</reference>
<dbReference type="AlphaFoldDB" id="C3YCT5"/>
<protein>
    <submittedName>
        <fullName evidence="1">Uncharacterized protein</fullName>
    </submittedName>
</protein>
<sequence length="192" mass="21007">MGCKESKTSRLDVIRCCLPKKMRSRKVGDLDLGGEETSSQPSLPPSLLFVAPALRPIDRCTSPVSSVSETSAHTEPSIEERCASASISEKSASQESINSVSDSEASVTTNDLRELLYQERLLGITGSIHSDGSSDEIDMENLLTTYLEMRHTQYDMQYAHLPLVLRDRTKDAIGTTVLAACPRHQPAGHVPY</sequence>
<organism>
    <name type="scientific">Branchiostoma floridae</name>
    <name type="common">Florida lancelet</name>
    <name type="synonym">Amphioxus</name>
    <dbReference type="NCBI Taxonomy" id="7739"/>
    <lineage>
        <taxon>Eukaryota</taxon>
        <taxon>Metazoa</taxon>
        <taxon>Chordata</taxon>
        <taxon>Cephalochordata</taxon>
        <taxon>Leptocardii</taxon>
        <taxon>Amphioxiformes</taxon>
        <taxon>Branchiostomatidae</taxon>
        <taxon>Branchiostoma</taxon>
    </lineage>
</organism>
<evidence type="ECO:0000313" key="1">
    <source>
        <dbReference type="EMBL" id="EEN61886.1"/>
    </source>
</evidence>
<name>C3YCT5_BRAFL</name>
<proteinExistence type="predicted"/>
<accession>C3YCT5</accession>
<dbReference type="EMBL" id="GG666502">
    <property type="protein sequence ID" value="EEN61886.1"/>
    <property type="molecule type" value="Genomic_DNA"/>
</dbReference>
<dbReference type="InParanoid" id="C3YCT5"/>